<dbReference type="EMBL" id="CYKH01000414">
    <property type="protein sequence ID" value="CUF81387.1"/>
    <property type="molecule type" value="Genomic_DNA"/>
</dbReference>
<gene>
    <name evidence="2" type="ORF">BSAL_65960</name>
</gene>
<name>A0A0S4ITP9_BODSA</name>
<feature type="region of interest" description="Disordered" evidence="1">
    <location>
        <begin position="368"/>
        <end position="418"/>
    </location>
</feature>
<sequence>SGGDGATDLQYLSLGVEIAGSTSFDVAEHIALVEIEETSARIALRDEEESEEADLIAVREQLKVAAAFELRTSTAAAPHLLGAPGGRRRVSLASSSGRPISTTLTSPLASPLIPSTPGAVGGVTTTGHHASPRYPIASAHPQSAKHHVVRHKVAVEAGANHRTPHRVVLKDVVGTMVVSRPAACSAALDAARHATSDLTEDVQLTTVAPDGAATTATPAVVIPTPLVSAQQSPLRNTSSESHFVNEPFDLVSSLDSLTGLVASMLTSSVGRAQRSAAPPLKRGDNPNMCMLTEEVALVSATMRLHQDRELLNSAFEFSEKWFTDMEERCMKWATEQFTMMAEQQAKERAMGSKQQQLLRSRAVLTPRQCVASGGGGGGAKSTDAKNKAPLLVNPMHSPRSDTSLRHNKSPPITRPRPP</sequence>
<dbReference type="AlphaFoldDB" id="A0A0S4ITP9"/>
<evidence type="ECO:0000256" key="1">
    <source>
        <dbReference type="SAM" id="MobiDB-lite"/>
    </source>
</evidence>
<keyword evidence="3" id="KW-1185">Reference proteome</keyword>
<accession>A0A0S4ITP9</accession>
<evidence type="ECO:0000313" key="3">
    <source>
        <dbReference type="Proteomes" id="UP000051952"/>
    </source>
</evidence>
<dbReference type="VEuPathDB" id="TriTrypDB:BSAL_65960"/>
<proteinExistence type="predicted"/>
<dbReference type="Proteomes" id="UP000051952">
    <property type="component" value="Unassembled WGS sequence"/>
</dbReference>
<evidence type="ECO:0000313" key="2">
    <source>
        <dbReference type="EMBL" id="CUF81387.1"/>
    </source>
</evidence>
<feature type="non-terminal residue" evidence="2">
    <location>
        <position position="418"/>
    </location>
</feature>
<feature type="compositionally biased region" description="Low complexity" evidence="1">
    <location>
        <begin position="115"/>
        <end position="129"/>
    </location>
</feature>
<organism evidence="2 3">
    <name type="scientific">Bodo saltans</name>
    <name type="common">Flagellated protozoan</name>
    <dbReference type="NCBI Taxonomy" id="75058"/>
    <lineage>
        <taxon>Eukaryota</taxon>
        <taxon>Discoba</taxon>
        <taxon>Euglenozoa</taxon>
        <taxon>Kinetoplastea</taxon>
        <taxon>Metakinetoplastina</taxon>
        <taxon>Eubodonida</taxon>
        <taxon>Bodonidae</taxon>
        <taxon>Bodo</taxon>
    </lineage>
</organism>
<feature type="non-terminal residue" evidence="2">
    <location>
        <position position="1"/>
    </location>
</feature>
<feature type="compositionally biased region" description="Polar residues" evidence="1">
    <location>
        <begin position="92"/>
        <end position="108"/>
    </location>
</feature>
<reference evidence="3" key="1">
    <citation type="submission" date="2015-09" db="EMBL/GenBank/DDBJ databases">
        <authorList>
            <consortium name="Pathogen Informatics"/>
        </authorList>
    </citation>
    <scope>NUCLEOTIDE SEQUENCE [LARGE SCALE GENOMIC DNA]</scope>
    <source>
        <strain evidence="3">Lake Konstanz</strain>
    </source>
</reference>
<protein>
    <submittedName>
        <fullName evidence="2">Uncharacterized protein</fullName>
    </submittedName>
</protein>
<feature type="region of interest" description="Disordered" evidence="1">
    <location>
        <begin position="79"/>
        <end position="143"/>
    </location>
</feature>